<dbReference type="AlphaFoldDB" id="A0AA41R082"/>
<sequence>MVDMKEVWTSIIVSLLLICGMIWALTLHSAQLSHSQISDPFWFATSITLLALIGMIVLGLVILWAVTRKPKFRYTSVTTTDVDGVLSVYGHRNKRSKLITKINLRGVGFIKPDVDYRNGDDFLALWTANPQLESDDRLVNPRAKYLRDAELPWLERDLVDAAIVEALAPYLRSGQVAGLVENQSLRWVAAPTTATPPIAAA</sequence>
<reference evidence="2" key="1">
    <citation type="submission" date="2022-03" db="EMBL/GenBank/DDBJ databases">
        <title>Cryobacterium sp. nov. strain ZS14-85, isolated from Antarctic soil.</title>
        <authorList>
            <person name="Li J."/>
            <person name="Niu G."/>
        </authorList>
    </citation>
    <scope>NUCLEOTIDE SEQUENCE</scope>
    <source>
        <strain evidence="2">ZS14-85</strain>
    </source>
</reference>
<comment type="caution">
    <text evidence="2">The sequence shown here is derived from an EMBL/GenBank/DDBJ whole genome shotgun (WGS) entry which is preliminary data.</text>
</comment>
<proteinExistence type="predicted"/>
<gene>
    <name evidence="2" type="ORF">MQH31_17680</name>
</gene>
<accession>A0AA41R082</accession>
<dbReference type="EMBL" id="JALGAR010000006">
    <property type="protein sequence ID" value="MCI4659638.1"/>
    <property type="molecule type" value="Genomic_DNA"/>
</dbReference>
<dbReference type="RefSeq" id="WP_243013129.1">
    <property type="nucleotide sequence ID" value="NZ_JALGAR010000006.1"/>
</dbReference>
<protein>
    <submittedName>
        <fullName evidence="2">Uncharacterized protein</fullName>
    </submittedName>
</protein>
<organism evidence="2 3">
    <name type="scientific">Cryobacterium zhongshanensis</name>
    <dbReference type="NCBI Taxonomy" id="2928153"/>
    <lineage>
        <taxon>Bacteria</taxon>
        <taxon>Bacillati</taxon>
        <taxon>Actinomycetota</taxon>
        <taxon>Actinomycetes</taxon>
        <taxon>Micrococcales</taxon>
        <taxon>Microbacteriaceae</taxon>
        <taxon>Cryobacterium</taxon>
    </lineage>
</organism>
<evidence type="ECO:0000313" key="3">
    <source>
        <dbReference type="Proteomes" id="UP001165341"/>
    </source>
</evidence>
<feature type="transmembrane region" description="Helical" evidence="1">
    <location>
        <begin position="7"/>
        <end position="29"/>
    </location>
</feature>
<evidence type="ECO:0000313" key="2">
    <source>
        <dbReference type="EMBL" id="MCI4659638.1"/>
    </source>
</evidence>
<keyword evidence="1" id="KW-0812">Transmembrane</keyword>
<dbReference type="Proteomes" id="UP001165341">
    <property type="component" value="Unassembled WGS sequence"/>
</dbReference>
<keyword evidence="1" id="KW-0472">Membrane</keyword>
<keyword evidence="1" id="KW-1133">Transmembrane helix</keyword>
<evidence type="ECO:0000256" key="1">
    <source>
        <dbReference type="SAM" id="Phobius"/>
    </source>
</evidence>
<keyword evidence="3" id="KW-1185">Reference proteome</keyword>
<feature type="transmembrane region" description="Helical" evidence="1">
    <location>
        <begin position="41"/>
        <end position="66"/>
    </location>
</feature>
<name>A0AA41R082_9MICO</name>